<dbReference type="Proteomes" id="UP000541421">
    <property type="component" value="Unassembled WGS sequence"/>
</dbReference>
<dbReference type="RefSeq" id="WP_171588227.1">
    <property type="nucleotide sequence ID" value="NZ_JABGBO010000003.1"/>
</dbReference>
<proteinExistence type="predicted"/>
<sequence length="242" mass="27765">MFLNQLEQDNQKELFLSLATLVMMASGSSTENIEEDADDDSLKEFNRIKASLSSQDVLLKHLFGNIQAAEAQMVKEYMQELNYKYWVYNRCAIGCTAYDLDSILANSFDDDFDDDDQVDLVNLLKVYSTQVMTENVTFEEKESDKNLPYLLRSGMRLYVLKHAASAIIKGNTEDFSTKERKIILTELIGAGFSSGHFEEEEKELVQFIGTELDLDDEYFDEITEAMEKVFIANRELTELINE</sequence>
<dbReference type="EMBL" id="JABGBO010000003">
    <property type="protein sequence ID" value="NOL49259.1"/>
    <property type="molecule type" value="Genomic_DNA"/>
</dbReference>
<keyword evidence="2" id="KW-1185">Reference proteome</keyword>
<gene>
    <name evidence="1" type="ORF">HKX40_03760</name>
</gene>
<organism evidence="1 2">
    <name type="scientific">Pelistega europaea</name>
    <dbReference type="NCBI Taxonomy" id="106147"/>
    <lineage>
        <taxon>Bacteria</taxon>
        <taxon>Pseudomonadati</taxon>
        <taxon>Pseudomonadota</taxon>
        <taxon>Betaproteobacteria</taxon>
        <taxon>Burkholderiales</taxon>
        <taxon>Alcaligenaceae</taxon>
        <taxon>Pelistega</taxon>
    </lineage>
</organism>
<evidence type="ECO:0000313" key="1">
    <source>
        <dbReference type="EMBL" id="NOL49259.1"/>
    </source>
</evidence>
<name>A0A7Y4P5V6_9BURK</name>
<dbReference type="AlphaFoldDB" id="A0A7Y4P5V6"/>
<reference evidence="1 2" key="1">
    <citation type="submission" date="2020-05" db="EMBL/GenBank/DDBJ databases">
        <authorList>
            <person name="Niu N."/>
        </authorList>
    </citation>
    <scope>NUCLEOTIDE SEQUENCE [LARGE SCALE GENOMIC DNA]</scope>
    <source>
        <strain evidence="1 2">LMG10982</strain>
    </source>
</reference>
<evidence type="ECO:0000313" key="2">
    <source>
        <dbReference type="Proteomes" id="UP000541421"/>
    </source>
</evidence>
<dbReference type="InterPro" id="IPR029024">
    <property type="entry name" value="TerB-like"/>
</dbReference>
<protein>
    <submittedName>
        <fullName evidence="1">Uncharacterized protein</fullName>
    </submittedName>
</protein>
<dbReference type="Gene3D" id="1.10.3680.10">
    <property type="entry name" value="TerB-like"/>
    <property type="match status" value="1"/>
</dbReference>
<comment type="caution">
    <text evidence="1">The sequence shown here is derived from an EMBL/GenBank/DDBJ whole genome shotgun (WGS) entry which is preliminary data.</text>
</comment>
<accession>A0A7Y4P5V6</accession>
<dbReference type="SUPFAM" id="SSF158682">
    <property type="entry name" value="TerB-like"/>
    <property type="match status" value="1"/>
</dbReference>